<comment type="subcellular location">
    <subcellularLocation>
        <location evidence="1">Cytoplasm</location>
    </subcellularLocation>
</comment>
<dbReference type="InterPro" id="IPR059041">
    <property type="entry name" value="Ig_DLEC1_1"/>
</dbReference>
<dbReference type="Pfam" id="PF15780">
    <property type="entry name" value="ASH"/>
    <property type="match status" value="1"/>
</dbReference>
<evidence type="ECO:0000256" key="3">
    <source>
        <dbReference type="SAM" id="MobiDB-lite"/>
    </source>
</evidence>
<accession>A0A813QYE6</accession>
<keyword evidence="2" id="KW-0963">Cytoplasm</keyword>
<evidence type="ECO:0000313" key="6">
    <source>
        <dbReference type="EMBL" id="CAF0775579.1"/>
    </source>
</evidence>
<keyword evidence="7" id="KW-1185">Reference proteome</keyword>
<evidence type="ECO:0000259" key="5">
    <source>
        <dbReference type="Pfam" id="PF23277"/>
    </source>
</evidence>
<sequence>MSVSSQISSTPNFNDPSTYLQRPTSAKIPDVSHLLNNIFGEKYTKDKLTADVVKNLTVSADVDNDYHKRYVQKLKEAQLIKESRIQEYAMLEKHILEAQAKALAYEDREEDKRKKTCQEPDRFGVPPTKSYFSYCLDDTLLKNHDLLVPSDYYYKPKRPFVPMPKNEGFQSFQAETVSSKERSKQKMVLPPINSSKKLDIDDIGDILRSESTLSDYHMNSPSEEQSHVKLRKEKPFWKDVLKQEDRINDREYLKNLENKVKFLTNPRLEAIRTAQISNESPVVFEILPKKIEFNKYIIGKVYECSLEVRNTSKIAHQFRAIPPKTQYFSLSLGQYPQNQSLIAPGLSVVFNIRFSPDSLSAFEDEISVECSNGSRLIVPVIAKRESPCLTIGSILNCGHSLVGQIKGCRFIIQNTGGDGRFVVFPKSTWPASTFKTNVLSTTLNVYPFEIQPSIFELRKDDIFVLEVVFKPPDLKKYEQEIVIACDNCATISFKLIGEGKLAEIEFLETPETSNSTLNNCIALDDFKDNLSSKILRFPSLNPKALTRKQFSIKNNSQCPIDFSWQMYKPVFQDNLEDQNQSKNVNYVLDSETVFNIIPRQGTLEREESKNFEVVFNPEKVGIFESVAHLILHCIPEINKQMILDSTNSLHKTFLTKEDISTSDFLSSVIELRGECEPFQFTLDPPAIFVPGPVFIQSTIRKAFRLINMSICPINFNWKQILEPHIIQVEPSYGEIAPKSYALMDVMITGLVPGKIVDDMACYVEFADEPIYLHIETEIKGPEIQIKEAGIDFGLVRIGDTSKSFITIENVSNLPLKWSLECLENKDLYSFPSNGSLLPLETKEIEITFNPKEEAIMKTIFVLNAENGNNLTFFCHSQAQKPKITFENDEIVLEELYLNVEKVFLVHLVNHSNLGANFFWKKAVGRDSTFCDITIEEVMGYINGRSIKQFFVKIKANIVKSIDDLSLPCYINDTNETIYLNIKSVVKDIKVDILLRDDNNYKHANLIDFGNVQIRKRSFKEIIFKNTSGIRTIVNLEVQSFPAFEIYEEENVFASPSKISLIDKFKIGDEIRGMGFGLEKNCFELPEFSTISISIISIPHFWGQYEDSLNVKIDGIDNKISIPIRINVLGNPIKLFTGKVYENEEISMIRFGSSIQGQNPMIRKIQIQNESIIPIDINWKVFIKKSDDNQLFDVNMTIDENNEPSINYRSETSNASYSLPYSSHSSSTALRDLIEPIKELRETGSEYSHSSLDDRKPLIKLNLTGHFGSIQESDKSVFFLDKNLLKLKPREKTTMMITFNTELDDFKDYEAIFVGYLGLSQNFIQGRNFKRKINYEKEPLIFKATGKLESPNLRIEYDNDDLNFVVSTGDLINSDLKLDNSKIFINQFSILNSSLASTEFKMDINSPFEFSNNSFLSKTIQLKTKSKIQCPINFVFNMDFITKLNFKNDSGPITYTDEIIINFAKEIQQKIPISAKIYIPHLEATTEFIDFETTMVGQERQAQFFIRNHSFSSTLWSIRIEDDADQVFRCDSLNGFIESIKANKNNCQKTISVFFKAKNKKSYSSRLVIELSPSVATKPIYIQLIGIGSYDQKLDAILDV</sequence>
<dbReference type="Pfam" id="PF23316">
    <property type="entry name" value="Ig_DLEC1_6th"/>
    <property type="match status" value="1"/>
</dbReference>
<dbReference type="InterPro" id="IPR013783">
    <property type="entry name" value="Ig-like_fold"/>
</dbReference>
<evidence type="ECO:0000259" key="4">
    <source>
        <dbReference type="Pfam" id="PF15780"/>
    </source>
</evidence>
<dbReference type="PANTHER" id="PTHR46348:SF1">
    <property type="entry name" value="DELETED IN LUNG AND ESOPHAGEAL CANCER PROTEIN 1"/>
    <property type="match status" value="1"/>
</dbReference>
<dbReference type="EMBL" id="CAJNOC010000550">
    <property type="protein sequence ID" value="CAF0775579.1"/>
    <property type="molecule type" value="Genomic_DNA"/>
</dbReference>
<dbReference type="Proteomes" id="UP000663879">
    <property type="component" value="Unassembled WGS sequence"/>
</dbReference>
<dbReference type="GO" id="GO:0015631">
    <property type="term" value="F:tubulin binding"/>
    <property type="evidence" value="ECO:0007669"/>
    <property type="project" value="TreeGrafter"/>
</dbReference>
<dbReference type="GO" id="GO:0005737">
    <property type="term" value="C:cytoplasm"/>
    <property type="evidence" value="ECO:0007669"/>
    <property type="project" value="UniProtKB-SubCell"/>
</dbReference>
<dbReference type="Pfam" id="PF23277">
    <property type="entry name" value="Ig_Dlec1_1"/>
    <property type="match status" value="1"/>
</dbReference>
<comment type="caution">
    <text evidence="6">The sequence shown here is derived from an EMBL/GenBank/DDBJ whole genome shotgun (WGS) entry which is preliminary data.</text>
</comment>
<dbReference type="PANTHER" id="PTHR46348">
    <property type="entry name" value="DELETED IN LUNG AND ESOPHAGEAL CANCER PROTEIN 1"/>
    <property type="match status" value="1"/>
</dbReference>
<feature type="region of interest" description="Disordered" evidence="3">
    <location>
        <begin position="1"/>
        <end position="22"/>
    </location>
</feature>
<proteinExistence type="predicted"/>
<organism evidence="6 7">
    <name type="scientific">Brachionus calyciflorus</name>
    <dbReference type="NCBI Taxonomy" id="104777"/>
    <lineage>
        <taxon>Eukaryota</taxon>
        <taxon>Metazoa</taxon>
        <taxon>Spiralia</taxon>
        <taxon>Gnathifera</taxon>
        <taxon>Rotifera</taxon>
        <taxon>Eurotatoria</taxon>
        <taxon>Monogononta</taxon>
        <taxon>Pseudotrocha</taxon>
        <taxon>Ploima</taxon>
        <taxon>Brachionidae</taxon>
        <taxon>Brachionus</taxon>
    </lineage>
</organism>
<dbReference type="InterPro" id="IPR031549">
    <property type="entry name" value="ASH"/>
</dbReference>
<evidence type="ECO:0000256" key="2">
    <source>
        <dbReference type="ARBA" id="ARBA00022490"/>
    </source>
</evidence>
<name>A0A813QYE6_9BILA</name>
<feature type="domain" description="Deleted in lung and esophageal cancer protein 1 Ig-like" evidence="5">
    <location>
        <begin position="285"/>
        <end position="372"/>
    </location>
</feature>
<evidence type="ECO:0000256" key="1">
    <source>
        <dbReference type="ARBA" id="ARBA00004496"/>
    </source>
</evidence>
<dbReference type="Gene3D" id="2.60.40.10">
    <property type="entry name" value="Immunoglobulins"/>
    <property type="match status" value="8"/>
</dbReference>
<reference evidence="6" key="1">
    <citation type="submission" date="2021-02" db="EMBL/GenBank/DDBJ databases">
        <authorList>
            <person name="Nowell W R."/>
        </authorList>
    </citation>
    <scope>NUCLEOTIDE SEQUENCE</scope>
    <source>
        <strain evidence="6">Ploen Becks lab</strain>
    </source>
</reference>
<gene>
    <name evidence="6" type="ORF">OXX778_LOCUS5186</name>
</gene>
<dbReference type="GO" id="GO:0008285">
    <property type="term" value="P:negative regulation of cell population proliferation"/>
    <property type="evidence" value="ECO:0007669"/>
    <property type="project" value="InterPro"/>
</dbReference>
<dbReference type="InterPro" id="IPR033304">
    <property type="entry name" value="DLEC1"/>
</dbReference>
<feature type="domain" description="Abnormal spindle-like microcephaly-associated protein ASH" evidence="4">
    <location>
        <begin position="788"/>
        <end position="865"/>
    </location>
</feature>
<dbReference type="GO" id="GO:0005929">
    <property type="term" value="C:cilium"/>
    <property type="evidence" value="ECO:0007669"/>
    <property type="project" value="TreeGrafter"/>
</dbReference>
<protein>
    <submittedName>
        <fullName evidence="6">Uncharacterized protein</fullName>
    </submittedName>
</protein>
<dbReference type="OrthoDB" id="2115465at2759"/>
<evidence type="ECO:0000313" key="7">
    <source>
        <dbReference type="Proteomes" id="UP000663879"/>
    </source>
</evidence>